<accession>A0AAD7BBB1</accession>
<name>A0AAD7BBB1_9AGAR</name>
<evidence type="ECO:0000313" key="4">
    <source>
        <dbReference type="Proteomes" id="UP001221142"/>
    </source>
</evidence>
<sequence>MRRACRMSSCETCGSCGWYVGCICAIGIMVRLLGVTIGRGRRISALSVGLGRSMRCSSGEGMGMRASNFRDAGSSGPASR</sequence>
<gene>
    <name evidence="3" type="ORF">FB45DRAFT_1064141</name>
</gene>
<evidence type="ECO:0000313" key="3">
    <source>
        <dbReference type="EMBL" id="KAJ7615954.1"/>
    </source>
</evidence>
<evidence type="ECO:0000256" key="1">
    <source>
        <dbReference type="SAM" id="MobiDB-lite"/>
    </source>
</evidence>
<evidence type="ECO:0000256" key="2">
    <source>
        <dbReference type="SAM" id="Phobius"/>
    </source>
</evidence>
<keyword evidence="2" id="KW-1133">Transmembrane helix</keyword>
<feature type="region of interest" description="Disordered" evidence="1">
    <location>
        <begin position="57"/>
        <end position="80"/>
    </location>
</feature>
<keyword evidence="4" id="KW-1185">Reference proteome</keyword>
<keyword evidence="2" id="KW-0812">Transmembrane</keyword>
<keyword evidence="2" id="KW-0472">Membrane</keyword>
<dbReference type="AlphaFoldDB" id="A0AAD7BBB1"/>
<organism evidence="3 4">
    <name type="scientific">Roridomyces roridus</name>
    <dbReference type="NCBI Taxonomy" id="1738132"/>
    <lineage>
        <taxon>Eukaryota</taxon>
        <taxon>Fungi</taxon>
        <taxon>Dikarya</taxon>
        <taxon>Basidiomycota</taxon>
        <taxon>Agaricomycotina</taxon>
        <taxon>Agaricomycetes</taxon>
        <taxon>Agaricomycetidae</taxon>
        <taxon>Agaricales</taxon>
        <taxon>Marasmiineae</taxon>
        <taxon>Mycenaceae</taxon>
        <taxon>Roridomyces</taxon>
    </lineage>
</organism>
<comment type="caution">
    <text evidence="3">The sequence shown here is derived from an EMBL/GenBank/DDBJ whole genome shotgun (WGS) entry which is preliminary data.</text>
</comment>
<feature type="transmembrane region" description="Helical" evidence="2">
    <location>
        <begin position="17"/>
        <end position="37"/>
    </location>
</feature>
<feature type="non-terminal residue" evidence="3">
    <location>
        <position position="80"/>
    </location>
</feature>
<reference evidence="3" key="1">
    <citation type="submission" date="2023-03" db="EMBL/GenBank/DDBJ databases">
        <title>Massive genome expansion in bonnet fungi (Mycena s.s.) driven by repeated elements and novel gene families across ecological guilds.</title>
        <authorList>
            <consortium name="Lawrence Berkeley National Laboratory"/>
            <person name="Harder C.B."/>
            <person name="Miyauchi S."/>
            <person name="Viragh M."/>
            <person name="Kuo A."/>
            <person name="Thoen E."/>
            <person name="Andreopoulos B."/>
            <person name="Lu D."/>
            <person name="Skrede I."/>
            <person name="Drula E."/>
            <person name="Henrissat B."/>
            <person name="Morin E."/>
            <person name="Kohler A."/>
            <person name="Barry K."/>
            <person name="LaButti K."/>
            <person name="Morin E."/>
            <person name="Salamov A."/>
            <person name="Lipzen A."/>
            <person name="Mereny Z."/>
            <person name="Hegedus B."/>
            <person name="Baldrian P."/>
            <person name="Stursova M."/>
            <person name="Weitz H."/>
            <person name="Taylor A."/>
            <person name="Grigoriev I.V."/>
            <person name="Nagy L.G."/>
            <person name="Martin F."/>
            <person name="Kauserud H."/>
        </authorList>
    </citation>
    <scope>NUCLEOTIDE SEQUENCE</scope>
    <source>
        <strain evidence="3">9284</strain>
    </source>
</reference>
<dbReference type="EMBL" id="JARKIF010000023">
    <property type="protein sequence ID" value="KAJ7615954.1"/>
    <property type="molecule type" value="Genomic_DNA"/>
</dbReference>
<protein>
    <submittedName>
        <fullName evidence="3">Uncharacterized protein</fullName>
    </submittedName>
</protein>
<dbReference type="Proteomes" id="UP001221142">
    <property type="component" value="Unassembled WGS sequence"/>
</dbReference>
<proteinExistence type="predicted"/>